<dbReference type="EMBL" id="MRCY01000026">
    <property type="protein sequence ID" value="RKL14284.1"/>
    <property type="molecule type" value="Genomic_DNA"/>
</dbReference>
<dbReference type="PRINTS" id="PR01415">
    <property type="entry name" value="ANKYRIN"/>
</dbReference>
<feature type="domain" description="GPI inositol-deacylase winged helix" evidence="2">
    <location>
        <begin position="4"/>
        <end position="82"/>
    </location>
</feature>
<keyword evidence="1" id="KW-0040">ANK repeat</keyword>
<dbReference type="VEuPathDB" id="FungiDB:HZS61_011484"/>
<dbReference type="PANTHER" id="PTHR10039:SF10">
    <property type="entry name" value="NACHT DOMAIN-CONTAINING PROTEIN"/>
    <property type="match status" value="1"/>
</dbReference>
<protein>
    <recommendedName>
        <fullName evidence="2">GPI inositol-deacylase winged helix domain-containing protein</fullName>
    </recommendedName>
</protein>
<dbReference type="SUPFAM" id="SSF48403">
    <property type="entry name" value="Ankyrin repeat"/>
    <property type="match status" value="1"/>
</dbReference>
<evidence type="ECO:0000313" key="3">
    <source>
        <dbReference type="EMBL" id="RKL14284.1"/>
    </source>
</evidence>
<dbReference type="InterPro" id="IPR054471">
    <property type="entry name" value="GPIID_WHD"/>
</dbReference>
<evidence type="ECO:0000259" key="2">
    <source>
        <dbReference type="Pfam" id="PF22939"/>
    </source>
</evidence>
<proteinExistence type="predicted"/>
<sequence length="246" mass="27174">MLSKDDQRRTLELITAACRPLTTDKLREALDVVPGEADWNPAGHPVDIYAALACCGSLVIVDEETLSVKLIHHSVKQFLLSGPDGMPSQTFTIQDVNKTMAGVVMTYLNYVPMKVISSVLDSRSVQKLALRFLKSQEPSSIDVSKVLAREGQCSKMQPTNQFYFLLYAKFYWAQHLLHASDDSGRTTLSRAAEGGHETVVRLLLHKDAAVESKDIDGRTPLWWAAEGGYEAVVRLLLEKGATIKAT</sequence>
<dbReference type="AlphaFoldDB" id="A0A420RB70"/>
<dbReference type="SMART" id="SM00248">
    <property type="entry name" value="ANK"/>
    <property type="match status" value="2"/>
</dbReference>
<dbReference type="Pfam" id="PF12796">
    <property type="entry name" value="Ank_2"/>
    <property type="match status" value="1"/>
</dbReference>
<comment type="caution">
    <text evidence="3">The sequence shown here is derived from an EMBL/GenBank/DDBJ whole genome shotgun (WGS) entry which is preliminary data.</text>
</comment>
<feature type="repeat" description="ANK" evidence="1">
    <location>
        <begin position="183"/>
        <end position="215"/>
    </location>
</feature>
<dbReference type="PROSITE" id="PS50088">
    <property type="entry name" value="ANK_REPEAT"/>
    <property type="match status" value="2"/>
</dbReference>
<dbReference type="InterPro" id="IPR002110">
    <property type="entry name" value="Ankyrin_rpt"/>
</dbReference>
<dbReference type="Proteomes" id="UP000285860">
    <property type="component" value="Unassembled WGS sequence"/>
</dbReference>
<reference evidence="3 4" key="1">
    <citation type="journal article" date="2018" name="Sci. Rep.">
        <title>Characterisation of pathogen-specific regions and novel effector candidates in Fusarium oxysporum f. sp. cepae.</title>
        <authorList>
            <person name="Armitage A.D."/>
            <person name="Taylor A."/>
            <person name="Sobczyk M.K."/>
            <person name="Baxter L."/>
            <person name="Greenfield B.P."/>
            <person name="Bates H.J."/>
            <person name="Wilson F."/>
            <person name="Jackson A.C."/>
            <person name="Ott S."/>
            <person name="Harrison R.J."/>
            <person name="Clarkson J.P."/>
        </authorList>
    </citation>
    <scope>NUCLEOTIDE SEQUENCE [LARGE SCALE GENOMIC DNA]</scope>
    <source>
        <strain evidence="3 4">Fo_A28</strain>
    </source>
</reference>
<dbReference type="Pfam" id="PF22939">
    <property type="entry name" value="WHD_GPIID"/>
    <property type="match status" value="1"/>
</dbReference>
<feature type="repeat" description="ANK" evidence="1">
    <location>
        <begin position="216"/>
        <end position="246"/>
    </location>
</feature>
<accession>A0A420RB70</accession>
<dbReference type="Gene3D" id="1.25.40.20">
    <property type="entry name" value="Ankyrin repeat-containing domain"/>
    <property type="match status" value="1"/>
</dbReference>
<dbReference type="PROSITE" id="PS50297">
    <property type="entry name" value="ANK_REP_REGION"/>
    <property type="match status" value="2"/>
</dbReference>
<evidence type="ECO:0000256" key="1">
    <source>
        <dbReference type="PROSITE-ProRule" id="PRU00023"/>
    </source>
</evidence>
<gene>
    <name evidence="3" type="ORF">BFJ68_g6677</name>
</gene>
<name>A0A420RB70_FUSOX</name>
<dbReference type="PANTHER" id="PTHR10039">
    <property type="entry name" value="AMELOGENIN"/>
    <property type="match status" value="1"/>
</dbReference>
<organism evidence="3 4">
    <name type="scientific">Fusarium oxysporum</name>
    <name type="common">Fusarium vascular wilt</name>
    <dbReference type="NCBI Taxonomy" id="5507"/>
    <lineage>
        <taxon>Eukaryota</taxon>
        <taxon>Fungi</taxon>
        <taxon>Dikarya</taxon>
        <taxon>Ascomycota</taxon>
        <taxon>Pezizomycotina</taxon>
        <taxon>Sordariomycetes</taxon>
        <taxon>Hypocreomycetidae</taxon>
        <taxon>Hypocreales</taxon>
        <taxon>Nectriaceae</taxon>
        <taxon>Fusarium</taxon>
        <taxon>Fusarium oxysporum species complex</taxon>
    </lineage>
</organism>
<dbReference type="InterPro" id="IPR036770">
    <property type="entry name" value="Ankyrin_rpt-contain_sf"/>
</dbReference>
<evidence type="ECO:0000313" key="4">
    <source>
        <dbReference type="Proteomes" id="UP000285860"/>
    </source>
</evidence>